<feature type="non-terminal residue" evidence="1">
    <location>
        <position position="1"/>
    </location>
</feature>
<dbReference type="AlphaFoldDB" id="A0A067PTP8"/>
<organism evidence="1 2">
    <name type="scientific">Jaapia argillacea MUCL 33604</name>
    <dbReference type="NCBI Taxonomy" id="933084"/>
    <lineage>
        <taxon>Eukaryota</taxon>
        <taxon>Fungi</taxon>
        <taxon>Dikarya</taxon>
        <taxon>Basidiomycota</taxon>
        <taxon>Agaricomycotina</taxon>
        <taxon>Agaricomycetes</taxon>
        <taxon>Agaricomycetidae</taxon>
        <taxon>Jaapiales</taxon>
        <taxon>Jaapiaceae</taxon>
        <taxon>Jaapia</taxon>
    </lineage>
</organism>
<dbReference type="Proteomes" id="UP000027265">
    <property type="component" value="Unassembled WGS sequence"/>
</dbReference>
<gene>
    <name evidence="1" type="ORF">JAAARDRAFT_135116</name>
</gene>
<protein>
    <submittedName>
        <fullName evidence="1">Uncharacterized protein</fullName>
    </submittedName>
</protein>
<dbReference type="InParanoid" id="A0A067PTP8"/>
<dbReference type="OrthoDB" id="3160134at2759"/>
<keyword evidence="2" id="KW-1185">Reference proteome</keyword>
<evidence type="ECO:0000313" key="2">
    <source>
        <dbReference type="Proteomes" id="UP000027265"/>
    </source>
</evidence>
<dbReference type="InterPro" id="IPR046521">
    <property type="entry name" value="DUF6698"/>
</dbReference>
<dbReference type="EMBL" id="KL197728">
    <property type="protein sequence ID" value="KDQ54662.1"/>
    <property type="molecule type" value="Genomic_DNA"/>
</dbReference>
<dbReference type="HOGENOM" id="CLU_035918_4_0_1"/>
<accession>A0A067PTP8</accession>
<name>A0A067PTP8_9AGAM</name>
<proteinExistence type="predicted"/>
<reference evidence="2" key="1">
    <citation type="journal article" date="2014" name="Proc. Natl. Acad. Sci. U.S.A.">
        <title>Extensive sampling of basidiomycete genomes demonstrates inadequacy of the white-rot/brown-rot paradigm for wood decay fungi.</title>
        <authorList>
            <person name="Riley R."/>
            <person name="Salamov A.A."/>
            <person name="Brown D.W."/>
            <person name="Nagy L.G."/>
            <person name="Floudas D."/>
            <person name="Held B.W."/>
            <person name="Levasseur A."/>
            <person name="Lombard V."/>
            <person name="Morin E."/>
            <person name="Otillar R."/>
            <person name="Lindquist E.A."/>
            <person name="Sun H."/>
            <person name="LaButti K.M."/>
            <person name="Schmutz J."/>
            <person name="Jabbour D."/>
            <person name="Luo H."/>
            <person name="Baker S.E."/>
            <person name="Pisabarro A.G."/>
            <person name="Walton J.D."/>
            <person name="Blanchette R.A."/>
            <person name="Henrissat B."/>
            <person name="Martin F."/>
            <person name="Cullen D."/>
            <person name="Hibbett D.S."/>
            <person name="Grigoriev I.V."/>
        </authorList>
    </citation>
    <scope>NUCLEOTIDE SEQUENCE [LARGE SCALE GENOMIC DNA]</scope>
    <source>
        <strain evidence="2">MUCL 33604</strain>
    </source>
</reference>
<sequence>PTLHIKDKSLRGFSHPTCGMLLCSVDFNWGEAKVCEGLRNGDPAYPTGPDHWLRFLWRDEIFNENDMDEGFLRSDLLVKAVTHILIGPSTATSENGSHSTRKGKVASHKIKSITVAAIAYAAVLVHFALSSQPVFSPDGGQPGKFNYEKFYNNIIRSTEVMDDVVQGNLLSWWNQCVLIITLTS</sequence>
<evidence type="ECO:0000313" key="1">
    <source>
        <dbReference type="EMBL" id="KDQ54662.1"/>
    </source>
</evidence>
<dbReference type="Pfam" id="PF20414">
    <property type="entry name" value="DUF6698"/>
    <property type="match status" value="1"/>
</dbReference>
<dbReference type="STRING" id="933084.A0A067PTP8"/>